<evidence type="ECO:0000256" key="1">
    <source>
        <dbReference type="ARBA" id="ARBA00004123"/>
    </source>
</evidence>
<protein>
    <recommendedName>
        <fullName evidence="3">KAT8 regulatory NSL complex subunit 2</fullName>
    </recommendedName>
    <alternativeName>
        <fullName evidence="11">NSL complex protein NSL2</fullName>
    </alternativeName>
    <alternativeName>
        <fullName evidence="10">Non-specific lethal 2 homolog</fullName>
    </alternativeName>
</protein>
<dbReference type="GO" id="GO:0005634">
    <property type="term" value="C:nucleus"/>
    <property type="evidence" value="ECO:0007669"/>
    <property type="project" value="UniProtKB-SubCell"/>
</dbReference>
<reference evidence="16 17" key="1">
    <citation type="journal article" date="2019" name="Nat. Plants">
        <title>Stout camphor tree genome fills gaps in understanding of flowering plant genome evolution.</title>
        <authorList>
            <person name="Chaw S.M."/>
            <person name="Liu Y.C."/>
            <person name="Wu Y.W."/>
            <person name="Wang H.Y."/>
            <person name="Lin C.I."/>
            <person name="Wu C.S."/>
            <person name="Ke H.M."/>
            <person name="Chang L.Y."/>
            <person name="Hsu C.Y."/>
            <person name="Yang H.T."/>
            <person name="Sudianto E."/>
            <person name="Hsu M.H."/>
            <person name="Wu K.P."/>
            <person name="Wang L.N."/>
            <person name="Leebens-Mack J.H."/>
            <person name="Tsai I.J."/>
        </authorList>
    </citation>
    <scope>NUCLEOTIDE SEQUENCE [LARGE SCALE GENOMIC DNA]</scope>
    <source>
        <strain evidence="17">cv. Chaw 1501</strain>
        <tissue evidence="16">Young leaves</tissue>
    </source>
</reference>
<evidence type="ECO:0000256" key="5">
    <source>
        <dbReference type="ARBA" id="ARBA00022553"/>
    </source>
</evidence>
<gene>
    <name evidence="16" type="ORF">CKAN_00016000</name>
</gene>
<evidence type="ECO:0000256" key="12">
    <source>
        <dbReference type="ARBA" id="ARBA00093359"/>
    </source>
</evidence>
<sequence length="296" mass="32746">MVSANKHHPPSSSSKPLNPKNPNSNPNPSSDAEMKNPTVTVPDSASIVPLSVDGSDQDAVLRQSEFLTREEVLRRRSRRLKQLAGYYRAQYWALMDEVRIKYREYYWEYGKSPCEEEKSGGGGGMAEGSEENGHRLGLGFGEKDGYKRCGFAGCKTKAMALTSFCHQHILSDPEQKLYKACTYVVKSAQSGPVICGKPVIRAAVPALCTVHFQKAQRHVSQALKKAGFSGSSSNKPAPKFHVIIAEYVRQIQAKRKEAQKTAVENVVVKEEHSSLVSRAKLLTYFSCGNKKEIHGE</sequence>
<evidence type="ECO:0000256" key="3">
    <source>
        <dbReference type="ARBA" id="ARBA00015508"/>
    </source>
</evidence>
<keyword evidence="4" id="KW-1017">Isopeptide bond</keyword>
<comment type="function">
    <text evidence="12">Non-catalytic component of the NSL histone acetyltransferase complex, a multiprotein complex that mediates histone H4 acetylation at 'Lys-5'- and 'Lys-8' (H4K5ac and H4K8ac) at transcription start sites and promotes transcription initiation. Required for NSL complex stability and for transcription of intraciliary transport genes in both ciliated and non-ciliated cells by regulating histone H4 acetylation at 'Lys-5'- and 'Lys-12' (H4K5ac and H4K12ac). This is necessary for cilium assembly in ciliated cells and for organization of the microtubule cytoskeleton in non-ciliated cells. Required within the NSL complex to maintain nuclear architecture stability by promoting KAT8-mediated acetylation of lamin LMNA.</text>
</comment>
<keyword evidence="7" id="KW-0156">Chromatin regulator</keyword>
<evidence type="ECO:0000256" key="9">
    <source>
        <dbReference type="ARBA" id="ARBA00023242"/>
    </source>
</evidence>
<feature type="domain" description="KANL2-like probable zinc-finger" evidence="15">
    <location>
        <begin position="150"/>
        <end position="212"/>
    </location>
</feature>
<dbReference type="PANTHER" id="PTHR13453">
    <property type="entry name" value="KAT8 REGULATORY NSL COMPLEX SUBUNIT 2"/>
    <property type="match status" value="1"/>
</dbReference>
<accession>A0A3S3N3G2</accession>
<evidence type="ECO:0000313" key="16">
    <source>
        <dbReference type="EMBL" id="RWR71972.1"/>
    </source>
</evidence>
<evidence type="ECO:0000256" key="14">
    <source>
        <dbReference type="SAM" id="MobiDB-lite"/>
    </source>
</evidence>
<dbReference type="GO" id="GO:0044545">
    <property type="term" value="C:NSL complex"/>
    <property type="evidence" value="ECO:0007669"/>
    <property type="project" value="TreeGrafter"/>
</dbReference>
<evidence type="ECO:0000256" key="6">
    <source>
        <dbReference type="ARBA" id="ARBA00022843"/>
    </source>
</evidence>
<dbReference type="PANTHER" id="PTHR13453:SF1">
    <property type="entry name" value="KAT8 REGULATORY NSL COMPLEX SUBUNIT 2"/>
    <property type="match status" value="1"/>
</dbReference>
<dbReference type="Pfam" id="PF13891">
    <property type="entry name" value="zf-C3HC3H_KANSL2"/>
    <property type="match status" value="1"/>
</dbReference>
<dbReference type="EMBL" id="QPKB01000001">
    <property type="protein sequence ID" value="RWR71972.1"/>
    <property type="molecule type" value="Genomic_DNA"/>
</dbReference>
<dbReference type="GO" id="GO:0006325">
    <property type="term" value="P:chromatin organization"/>
    <property type="evidence" value="ECO:0007669"/>
    <property type="project" value="UniProtKB-KW"/>
</dbReference>
<name>A0A3S3N3G2_9MAGN</name>
<keyword evidence="6" id="KW-0832">Ubl conjugation</keyword>
<proteinExistence type="predicted"/>
<evidence type="ECO:0000313" key="17">
    <source>
        <dbReference type="Proteomes" id="UP000283530"/>
    </source>
</evidence>
<evidence type="ECO:0000256" key="7">
    <source>
        <dbReference type="ARBA" id="ARBA00022853"/>
    </source>
</evidence>
<feature type="compositionally biased region" description="Low complexity" evidence="14">
    <location>
        <begin position="10"/>
        <end position="30"/>
    </location>
</feature>
<feature type="region of interest" description="Disordered" evidence="14">
    <location>
        <begin position="1"/>
        <end position="51"/>
    </location>
</feature>
<dbReference type="GO" id="GO:0005739">
    <property type="term" value="C:mitochondrion"/>
    <property type="evidence" value="ECO:0007669"/>
    <property type="project" value="UniProtKB-SubCell"/>
</dbReference>
<evidence type="ECO:0000256" key="2">
    <source>
        <dbReference type="ARBA" id="ARBA00004173"/>
    </source>
</evidence>
<evidence type="ECO:0000256" key="8">
    <source>
        <dbReference type="ARBA" id="ARBA00023128"/>
    </source>
</evidence>
<evidence type="ECO:0000259" key="15">
    <source>
        <dbReference type="Pfam" id="PF13891"/>
    </source>
</evidence>
<dbReference type="InterPro" id="IPR025927">
    <property type="entry name" value="Znf_KANL2-like"/>
</dbReference>
<dbReference type="Proteomes" id="UP000283530">
    <property type="component" value="Unassembled WGS sequence"/>
</dbReference>
<keyword evidence="5" id="KW-0597">Phosphoprotein</keyword>
<keyword evidence="9" id="KW-0539">Nucleus</keyword>
<dbReference type="AlphaFoldDB" id="A0A3S3N3G2"/>
<evidence type="ECO:0000256" key="4">
    <source>
        <dbReference type="ARBA" id="ARBA00022499"/>
    </source>
</evidence>
<dbReference type="OrthoDB" id="677315at2759"/>
<comment type="caution">
    <text evidence="16">The sequence shown here is derived from an EMBL/GenBank/DDBJ whole genome shotgun (WGS) entry which is preliminary data.</text>
</comment>
<keyword evidence="17" id="KW-1185">Reference proteome</keyword>
<keyword evidence="8" id="KW-0496">Mitochondrion</keyword>
<evidence type="ECO:0000256" key="13">
    <source>
        <dbReference type="ARBA" id="ARBA00093543"/>
    </source>
</evidence>
<comment type="subunit">
    <text evidence="13">Component of the NSL complex at least composed of KAT8/MOF, KANSL1, KANSL2, KANSL3, MCRS1, PHF20, OGT1/OGT, WDR5 and HCFC1.</text>
</comment>
<organism evidence="16 17">
    <name type="scientific">Cinnamomum micranthum f. kanehirae</name>
    <dbReference type="NCBI Taxonomy" id="337451"/>
    <lineage>
        <taxon>Eukaryota</taxon>
        <taxon>Viridiplantae</taxon>
        <taxon>Streptophyta</taxon>
        <taxon>Embryophyta</taxon>
        <taxon>Tracheophyta</taxon>
        <taxon>Spermatophyta</taxon>
        <taxon>Magnoliopsida</taxon>
        <taxon>Magnoliidae</taxon>
        <taxon>Laurales</taxon>
        <taxon>Lauraceae</taxon>
        <taxon>Cinnamomum</taxon>
    </lineage>
</organism>
<evidence type="ECO:0000256" key="10">
    <source>
        <dbReference type="ARBA" id="ARBA00032947"/>
    </source>
</evidence>
<dbReference type="InterPro" id="IPR026316">
    <property type="entry name" value="NSL2"/>
</dbReference>
<evidence type="ECO:0000256" key="11">
    <source>
        <dbReference type="ARBA" id="ARBA00033378"/>
    </source>
</evidence>
<comment type="subcellular location">
    <subcellularLocation>
        <location evidence="2">Mitochondrion</location>
    </subcellularLocation>
    <subcellularLocation>
        <location evidence="1">Nucleus</location>
    </subcellularLocation>
</comment>